<protein>
    <recommendedName>
        <fullName evidence="10">Malectin-like domain-containing protein</fullName>
    </recommendedName>
</protein>
<dbReference type="Proteomes" id="UP001293254">
    <property type="component" value="Unassembled WGS sequence"/>
</dbReference>
<keyword evidence="3" id="KW-1003">Cell membrane</keyword>
<evidence type="ECO:0000256" key="5">
    <source>
        <dbReference type="ARBA" id="ARBA00022989"/>
    </source>
</evidence>
<dbReference type="PANTHER" id="PTHR14319:SF3">
    <property type="entry name" value="TRANSMEMBRANE PROTEIN-LIKE PROTEIN"/>
    <property type="match status" value="1"/>
</dbReference>
<dbReference type="InterPro" id="IPR021910">
    <property type="entry name" value="NGX6/PGAP6/MYMK"/>
</dbReference>
<comment type="subcellular location">
    <subcellularLocation>
        <location evidence="1">Cell membrane</location>
        <topology evidence="1">Multi-pass membrane protein</topology>
    </subcellularLocation>
</comment>
<feature type="signal peptide" evidence="7">
    <location>
        <begin position="1"/>
        <end position="27"/>
    </location>
</feature>
<dbReference type="AlphaFoldDB" id="A0AAE1XVW7"/>
<evidence type="ECO:0000313" key="9">
    <source>
        <dbReference type="Proteomes" id="UP001293254"/>
    </source>
</evidence>
<evidence type="ECO:0000256" key="1">
    <source>
        <dbReference type="ARBA" id="ARBA00004651"/>
    </source>
</evidence>
<proteinExistence type="inferred from homology"/>
<evidence type="ECO:0000313" key="8">
    <source>
        <dbReference type="EMBL" id="KAK4418604.1"/>
    </source>
</evidence>
<reference evidence="8" key="1">
    <citation type="submission" date="2020-06" db="EMBL/GenBank/DDBJ databases">
        <authorList>
            <person name="Li T."/>
            <person name="Hu X."/>
            <person name="Zhang T."/>
            <person name="Song X."/>
            <person name="Zhang H."/>
            <person name="Dai N."/>
            <person name="Sheng W."/>
            <person name="Hou X."/>
            <person name="Wei L."/>
        </authorList>
    </citation>
    <scope>NUCLEOTIDE SEQUENCE</scope>
    <source>
        <strain evidence="8">3651</strain>
        <tissue evidence="8">Leaf</tissue>
    </source>
</reference>
<comment type="caution">
    <text evidence="8">The sequence shown here is derived from an EMBL/GenBank/DDBJ whole genome shotgun (WGS) entry which is preliminary data.</text>
</comment>
<keyword evidence="7" id="KW-0732">Signal</keyword>
<name>A0AAE1XVW7_9LAMI</name>
<evidence type="ECO:0000256" key="7">
    <source>
        <dbReference type="SAM" id="SignalP"/>
    </source>
</evidence>
<evidence type="ECO:0000256" key="4">
    <source>
        <dbReference type="ARBA" id="ARBA00022692"/>
    </source>
</evidence>
<gene>
    <name evidence="8" type="ORF">Salat_2273200</name>
</gene>
<sequence length="122" mass="13650">MGKIWILGQSCPSLCLIFLVLVCVCDSQEQANFNTYTISSFAYSRTYLKPYDWRYIRVDLPPWFSSMSLVLESDVNVDLNKVNNASASSLPMICLREGSLPLPDVYDPSLAGLGKNFIVAEN</sequence>
<evidence type="ECO:0000256" key="3">
    <source>
        <dbReference type="ARBA" id="ARBA00022475"/>
    </source>
</evidence>
<accession>A0AAE1XVW7</accession>
<keyword evidence="5" id="KW-1133">Transmembrane helix</keyword>
<comment type="similarity">
    <text evidence="2">Belongs to the TMEM8 family.</text>
</comment>
<feature type="chain" id="PRO_5042220339" description="Malectin-like domain-containing protein" evidence="7">
    <location>
        <begin position="28"/>
        <end position="122"/>
    </location>
</feature>
<keyword evidence="4" id="KW-0812">Transmembrane</keyword>
<dbReference type="PANTHER" id="PTHR14319">
    <property type="entry name" value="FIVE-SPAN TRANSMEMBRANE PROTEIN M83"/>
    <property type="match status" value="1"/>
</dbReference>
<keyword evidence="9" id="KW-1185">Reference proteome</keyword>
<evidence type="ECO:0000256" key="6">
    <source>
        <dbReference type="ARBA" id="ARBA00023136"/>
    </source>
</evidence>
<organism evidence="8 9">
    <name type="scientific">Sesamum alatum</name>
    <dbReference type="NCBI Taxonomy" id="300844"/>
    <lineage>
        <taxon>Eukaryota</taxon>
        <taxon>Viridiplantae</taxon>
        <taxon>Streptophyta</taxon>
        <taxon>Embryophyta</taxon>
        <taxon>Tracheophyta</taxon>
        <taxon>Spermatophyta</taxon>
        <taxon>Magnoliopsida</taxon>
        <taxon>eudicotyledons</taxon>
        <taxon>Gunneridae</taxon>
        <taxon>Pentapetalae</taxon>
        <taxon>asterids</taxon>
        <taxon>lamiids</taxon>
        <taxon>Lamiales</taxon>
        <taxon>Pedaliaceae</taxon>
        <taxon>Sesamum</taxon>
    </lineage>
</organism>
<dbReference type="EMBL" id="JACGWO010000009">
    <property type="protein sequence ID" value="KAK4418604.1"/>
    <property type="molecule type" value="Genomic_DNA"/>
</dbReference>
<evidence type="ECO:0000256" key="2">
    <source>
        <dbReference type="ARBA" id="ARBA00005542"/>
    </source>
</evidence>
<reference evidence="8" key="2">
    <citation type="journal article" date="2024" name="Plant">
        <title>Genomic evolution and insights into agronomic trait innovations of Sesamum species.</title>
        <authorList>
            <person name="Miao H."/>
            <person name="Wang L."/>
            <person name="Qu L."/>
            <person name="Liu H."/>
            <person name="Sun Y."/>
            <person name="Le M."/>
            <person name="Wang Q."/>
            <person name="Wei S."/>
            <person name="Zheng Y."/>
            <person name="Lin W."/>
            <person name="Duan Y."/>
            <person name="Cao H."/>
            <person name="Xiong S."/>
            <person name="Wang X."/>
            <person name="Wei L."/>
            <person name="Li C."/>
            <person name="Ma Q."/>
            <person name="Ju M."/>
            <person name="Zhao R."/>
            <person name="Li G."/>
            <person name="Mu C."/>
            <person name="Tian Q."/>
            <person name="Mei H."/>
            <person name="Zhang T."/>
            <person name="Gao T."/>
            <person name="Zhang H."/>
        </authorList>
    </citation>
    <scope>NUCLEOTIDE SEQUENCE</scope>
    <source>
        <strain evidence="8">3651</strain>
    </source>
</reference>
<keyword evidence="6" id="KW-0472">Membrane</keyword>
<dbReference type="GO" id="GO:0005886">
    <property type="term" value="C:plasma membrane"/>
    <property type="evidence" value="ECO:0007669"/>
    <property type="project" value="UniProtKB-SubCell"/>
</dbReference>
<evidence type="ECO:0008006" key="10">
    <source>
        <dbReference type="Google" id="ProtNLM"/>
    </source>
</evidence>